<organism evidence="1 2">
    <name type="scientific">Rhizophagus irregularis</name>
    <dbReference type="NCBI Taxonomy" id="588596"/>
    <lineage>
        <taxon>Eukaryota</taxon>
        <taxon>Fungi</taxon>
        <taxon>Fungi incertae sedis</taxon>
        <taxon>Mucoromycota</taxon>
        <taxon>Glomeromycotina</taxon>
        <taxon>Glomeromycetes</taxon>
        <taxon>Glomerales</taxon>
        <taxon>Glomeraceae</taxon>
        <taxon>Rhizophagus</taxon>
    </lineage>
</organism>
<sequence>MSNNDTQTCAFDSNECNNKRIYKKKVQKFAVDDNIMEIGTHTYALRSNILYTQTELKQLELDY</sequence>
<dbReference type="EMBL" id="LLXI01000141">
    <property type="protein sequence ID" value="PKY41296.1"/>
    <property type="molecule type" value="Genomic_DNA"/>
</dbReference>
<keyword evidence="2" id="KW-1185">Reference proteome</keyword>
<proteinExistence type="predicted"/>
<gene>
    <name evidence="1" type="ORF">RhiirA4_454837</name>
</gene>
<name>A0A2I1G3Y6_9GLOM</name>
<evidence type="ECO:0000313" key="2">
    <source>
        <dbReference type="Proteomes" id="UP000234323"/>
    </source>
</evidence>
<dbReference type="AlphaFoldDB" id="A0A2I1G3Y6"/>
<dbReference type="Proteomes" id="UP000234323">
    <property type="component" value="Unassembled WGS sequence"/>
</dbReference>
<comment type="caution">
    <text evidence="1">The sequence shown here is derived from an EMBL/GenBank/DDBJ whole genome shotgun (WGS) entry which is preliminary data.</text>
</comment>
<evidence type="ECO:0000313" key="1">
    <source>
        <dbReference type="EMBL" id="PKY41296.1"/>
    </source>
</evidence>
<reference evidence="1 2" key="1">
    <citation type="submission" date="2015-10" db="EMBL/GenBank/DDBJ databases">
        <title>Genome analyses suggest a sexual origin of heterokaryosis in a supposedly ancient asexual fungus.</title>
        <authorList>
            <person name="Ropars J."/>
            <person name="Sedzielewska K."/>
            <person name="Noel J."/>
            <person name="Charron P."/>
            <person name="Farinelli L."/>
            <person name="Marton T."/>
            <person name="Kruger M."/>
            <person name="Pelin A."/>
            <person name="Brachmann A."/>
            <person name="Corradi N."/>
        </authorList>
    </citation>
    <scope>NUCLEOTIDE SEQUENCE [LARGE SCALE GENOMIC DNA]</scope>
    <source>
        <strain evidence="1 2">A4</strain>
    </source>
</reference>
<protein>
    <submittedName>
        <fullName evidence="1">Uncharacterized protein</fullName>
    </submittedName>
</protein>
<accession>A0A2I1G3Y6</accession>